<feature type="domain" description="Peptidase S8/S53" evidence="6">
    <location>
        <begin position="148"/>
        <end position="231"/>
    </location>
</feature>
<comment type="caution">
    <text evidence="4">Lacks conserved residue(s) required for the propagation of feature annotation.</text>
</comment>
<dbReference type="GO" id="GO:0004252">
    <property type="term" value="F:serine-type endopeptidase activity"/>
    <property type="evidence" value="ECO:0007669"/>
    <property type="project" value="InterPro"/>
</dbReference>
<dbReference type="InterPro" id="IPR015500">
    <property type="entry name" value="Peptidase_S8_subtilisin-rel"/>
</dbReference>
<name>A0A7V5PPX8_CALAY</name>
<dbReference type="Gene3D" id="3.40.50.200">
    <property type="entry name" value="Peptidase S8/S53 domain"/>
    <property type="match status" value="1"/>
</dbReference>
<dbReference type="PANTHER" id="PTHR42884">
    <property type="entry name" value="PROPROTEIN CONVERTASE SUBTILISIN/KEXIN-RELATED"/>
    <property type="match status" value="1"/>
</dbReference>
<dbReference type="PROSITE" id="PS51892">
    <property type="entry name" value="SUBTILASE"/>
    <property type="match status" value="1"/>
</dbReference>
<dbReference type="SUPFAM" id="SSF52743">
    <property type="entry name" value="Subtilisin-like"/>
    <property type="match status" value="1"/>
</dbReference>
<evidence type="ECO:0000256" key="2">
    <source>
        <dbReference type="ARBA" id="ARBA00022801"/>
    </source>
</evidence>
<dbReference type="GO" id="GO:0016020">
    <property type="term" value="C:membrane"/>
    <property type="evidence" value="ECO:0007669"/>
    <property type="project" value="TreeGrafter"/>
</dbReference>
<dbReference type="EMBL" id="DROD01000499">
    <property type="protein sequence ID" value="HHJ53066.1"/>
    <property type="molecule type" value="Genomic_DNA"/>
</dbReference>
<evidence type="ECO:0000256" key="5">
    <source>
        <dbReference type="SAM" id="MobiDB-lite"/>
    </source>
</evidence>
<feature type="non-terminal residue" evidence="7">
    <location>
        <position position="231"/>
    </location>
</feature>
<dbReference type="Proteomes" id="UP000886124">
    <property type="component" value="Unassembled WGS sequence"/>
</dbReference>
<dbReference type="InterPro" id="IPR036852">
    <property type="entry name" value="Peptidase_S8/S53_dom_sf"/>
</dbReference>
<reference evidence="7" key="1">
    <citation type="journal article" date="2020" name="mSystems">
        <title>Genome- and Community-Level Interaction Insights into Carbon Utilization and Element Cycling Functions of Hydrothermarchaeota in Hydrothermal Sediment.</title>
        <authorList>
            <person name="Zhou Z."/>
            <person name="Liu Y."/>
            <person name="Xu W."/>
            <person name="Pan J."/>
            <person name="Luo Z.H."/>
            <person name="Li M."/>
        </authorList>
    </citation>
    <scope>NUCLEOTIDE SEQUENCE [LARGE SCALE GENOMIC DNA]</scope>
    <source>
        <strain evidence="7">HyVt-527</strain>
    </source>
</reference>
<comment type="similarity">
    <text evidence="4">Belongs to the peptidase S8 family.</text>
</comment>
<dbReference type="Pfam" id="PF00082">
    <property type="entry name" value="Peptidase_S8"/>
    <property type="match status" value="1"/>
</dbReference>
<evidence type="ECO:0000313" key="7">
    <source>
        <dbReference type="EMBL" id="HHJ53066.1"/>
    </source>
</evidence>
<keyword evidence="3" id="KW-0720">Serine protease</keyword>
<dbReference type="GO" id="GO:0016485">
    <property type="term" value="P:protein processing"/>
    <property type="evidence" value="ECO:0007669"/>
    <property type="project" value="TreeGrafter"/>
</dbReference>
<dbReference type="PANTHER" id="PTHR42884:SF14">
    <property type="entry name" value="NEUROENDOCRINE CONVERTASE 1"/>
    <property type="match status" value="1"/>
</dbReference>
<accession>A0A7V5PPX8</accession>
<evidence type="ECO:0000256" key="1">
    <source>
        <dbReference type="ARBA" id="ARBA00022670"/>
    </source>
</evidence>
<feature type="region of interest" description="Disordered" evidence="5">
    <location>
        <begin position="201"/>
        <end position="231"/>
    </location>
</feature>
<dbReference type="PRINTS" id="PR00723">
    <property type="entry name" value="SUBTILISIN"/>
</dbReference>
<protein>
    <recommendedName>
        <fullName evidence="6">Peptidase S8/S53 domain-containing protein</fullName>
    </recommendedName>
</protein>
<dbReference type="PROSITE" id="PS00136">
    <property type="entry name" value="SUBTILASE_ASP"/>
    <property type="match status" value="1"/>
</dbReference>
<dbReference type="InterPro" id="IPR023827">
    <property type="entry name" value="Peptidase_S8_Asp-AS"/>
</dbReference>
<dbReference type="InterPro" id="IPR000209">
    <property type="entry name" value="Peptidase_S8/S53_dom"/>
</dbReference>
<sequence length="231" mass="25701">MKFRFPYGREPLSVLLIFFAVLIRPAATNGADYFLRLTKAGEKQRTAVLNGQILPAKNSVDKSSPIRVLPAVTNPRSSSHFNRWLQLNGQESAAEEYFAYLKQQGLADLLEPVHVFRVRAAREDSVAKQWYLDKIHAQEAWQITRGSAGVVVGVIDTGIDYTHPDLQNSLWVNRAELNGEEGVDDDGNGYVDDVSGWDFTDAPRFADNGDYKDPDNDPMDEFGSGHGTQVA</sequence>
<proteinExistence type="inferred from homology"/>
<organism evidence="7">
    <name type="scientific">Caldithrix abyssi</name>
    <dbReference type="NCBI Taxonomy" id="187145"/>
    <lineage>
        <taxon>Bacteria</taxon>
        <taxon>Pseudomonadati</taxon>
        <taxon>Calditrichota</taxon>
        <taxon>Calditrichia</taxon>
        <taxon>Calditrichales</taxon>
        <taxon>Calditrichaceae</taxon>
        <taxon>Caldithrix</taxon>
    </lineage>
</organism>
<evidence type="ECO:0000256" key="4">
    <source>
        <dbReference type="PROSITE-ProRule" id="PRU01240"/>
    </source>
</evidence>
<dbReference type="AlphaFoldDB" id="A0A7V5PPX8"/>
<keyword evidence="1" id="KW-0645">Protease</keyword>
<keyword evidence="2" id="KW-0378">Hydrolase</keyword>
<comment type="caution">
    <text evidence="7">The sequence shown here is derived from an EMBL/GenBank/DDBJ whole genome shotgun (WGS) entry which is preliminary data.</text>
</comment>
<gene>
    <name evidence="7" type="ORF">ENJ89_07715</name>
</gene>
<evidence type="ECO:0000256" key="3">
    <source>
        <dbReference type="ARBA" id="ARBA00022825"/>
    </source>
</evidence>
<evidence type="ECO:0000259" key="6">
    <source>
        <dbReference type="Pfam" id="PF00082"/>
    </source>
</evidence>